<dbReference type="EMBL" id="KV441560">
    <property type="protein sequence ID" value="OAF99960.1"/>
    <property type="molecule type" value="Genomic_DNA"/>
</dbReference>
<protein>
    <submittedName>
        <fullName evidence="1">Uncharacterized protein</fullName>
    </submittedName>
</protein>
<evidence type="ECO:0000313" key="1">
    <source>
        <dbReference type="EMBL" id="OAF99960.1"/>
    </source>
</evidence>
<gene>
    <name evidence="1" type="ORF">CC84DRAFT_350817</name>
</gene>
<name>A0A177BYD6_9PLEO</name>
<dbReference type="AlphaFoldDB" id="A0A177BYD6"/>
<sequence>MEGAMGWQLPSAERVVTGRLWDAVLHRAARGTLEVHCRRCVDAGEHAHVVLTTRTGLVGGSARGNAGVARRVPKALACLPKPKRIPPQRRPARKHPSFTLFPGCCPRGRRRCWRALASLLLFALTTSEQPPRRSQRAVRHHSPLLFAARALHGLDSFSPHRRAQRLLRHNQNTANHGV</sequence>
<evidence type="ECO:0000313" key="2">
    <source>
        <dbReference type="Proteomes" id="UP000077069"/>
    </source>
</evidence>
<keyword evidence="2" id="KW-1185">Reference proteome</keyword>
<dbReference type="GeneID" id="28769360"/>
<dbReference type="Proteomes" id="UP000077069">
    <property type="component" value="Unassembled WGS sequence"/>
</dbReference>
<proteinExistence type="predicted"/>
<dbReference type="InParanoid" id="A0A177BYD6"/>
<reference evidence="1 2" key="1">
    <citation type="submission" date="2016-05" db="EMBL/GenBank/DDBJ databases">
        <title>Comparative analysis of secretome profiles of manganese(II)-oxidizing ascomycete fungi.</title>
        <authorList>
            <consortium name="DOE Joint Genome Institute"/>
            <person name="Zeiner C.A."/>
            <person name="Purvine S.O."/>
            <person name="Zink E.M."/>
            <person name="Wu S."/>
            <person name="Pasa-Tolic L."/>
            <person name="Chaput D.L."/>
            <person name="Haridas S."/>
            <person name="Grigoriev I.V."/>
            <person name="Santelli C.M."/>
            <person name="Hansel C.M."/>
        </authorList>
    </citation>
    <scope>NUCLEOTIDE SEQUENCE [LARGE SCALE GENOMIC DNA]</scope>
    <source>
        <strain evidence="1 2">AP3s5-JAC2a</strain>
    </source>
</reference>
<dbReference type="RefSeq" id="XP_018030326.1">
    <property type="nucleotide sequence ID" value="XM_018185874.1"/>
</dbReference>
<organism evidence="1 2">
    <name type="scientific">Paraphaeosphaeria sporulosa</name>
    <dbReference type="NCBI Taxonomy" id="1460663"/>
    <lineage>
        <taxon>Eukaryota</taxon>
        <taxon>Fungi</taxon>
        <taxon>Dikarya</taxon>
        <taxon>Ascomycota</taxon>
        <taxon>Pezizomycotina</taxon>
        <taxon>Dothideomycetes</taxon>
        <taxon>Pleosporomycetidae</taxon>
        <taxon>Pleosporales</taxon>
        <taxon>Massarineae</taxon>
        <taxon>Didymosphaeriaceae</taxon>
        <taxon>Paraphaeosphaeria</taxon>
    </lineage>
</organism>
<accession>A0A177BYD6</accession>